<keyword evidence="3" id="KW-1185">Reference proteome</keyword>
<evidence type="ECO:0000313" key="3">
    <source>
        <dbReference type="Proteomes" id="UP001164929"/>
    </source>
</evidence>
<gene>
    <name evidence="2" type="ORF">NC653_030217</name>
</gene>
<feature type="region of interest" description="Disordered" evidence="1">
    <location>
        <begin position="69"/>
        <end position="88"/>
    </location>
</feature>
<protein>
    <submittedName>
        <fullName evidence="2">Uncharacterized protein</fullName>
    </submittedName>
</protein>
<sequence>MNLFQEKIKTLHRNIRLSIYRARCNPKQTIWLFLNDLNSREKEGLTNLKILYILVLYEGRPGETLNKWRLESNKHPSSRHKRSPQLQGVELRKDILNTNKHSRSLSGASLCQSSLSGVY</sequence>
<proteinExistence type="predicted"/>
<evidence type="ECO:0000313" key="2">
    <source>
        <dbReference type="EMBL" id="KAJ6974078.1"/>
    </source>
</evidence>
<reference evidence="2" key="1">
    <citation type="journal article" date="2023" name="Mol. Ecol. Resour.">
        <title>Chromosome-level genome assembly of a triploid poplar Populus alba 'Berolinensis'.</title>
        <authorList>
            <person name="Chen S."/>
            <person name="Yu Y."/>
            <person name="Wang X."/>
            <person name="Wang S."/>
            <person name="Zhang T."/>
            <person name="Zhou Y."/>
            <person name="He R."/>
            <person name="Meng N."/>
            <person name="Wang Y."/>
            <person name="Liu W."/>
            <person name="Liu Z."/>
            <person name="Liu J."/>
            <person name="Guo Q."/>
            <person name="Huang H."/>
            <person name="Sederoff R.R."/>
            <person name="Wang G."/>
            <person name="Qu G."/>
            <person name="Chen S."/>
        </authorList>
    </citation>
    <scope>NUCLEOTIDE SEQUENCE</scope>
    <source>
        <strain evidence="2">SC-2020</strain>
    </source>
</reference>
<dbReference type="Proteomes" id="UP001164929">
    <property type="component" value="Chromosome 13"/>
</dbReference>
<comment type="caution">
    <text evidence="2">The sequence shown here is derived from an EMBL/GenBank/DDBJ whole genome shotgun (WGS) entry which is preliminary data.</text>
</comment>
<name>A0AAD6Q1T7_9ROSI</name>
<dbReference type="AlphaFoldDB" id="A0AAD6Q1T7"/>
<accession>A0AAD6Q1T7</accession>
<organism evidence="2 3">
    <name type="scientific">Populus alba x Populus x berolinensis</name>
    <dbReference type="NCBI Taxonomy" id="444605"/>
    <lineage>
        <taxon>Eukaryota</taxon>
        <taxon>Viridiplantae</taxon>
        <taxon>Streptophyta</taxon>
        <taxon>Embryophyta</taxon>
        <taxon>Tracheophyta</taxon>
        <taxon>Spermatophyta</taxon>
        <taxon>Magnoliopsida</taxon>
        <taxon>eudicotyledons</taxon>
        <taxon>Gunneridae</taxon>
        <taxon>Pentapetalae</taxon>
        <taxon>rosids</taxon>
        <taxon>fabids</taxon>
        <taxon>Malpighiales</taxon>
        <taxon>Salicaceae</taxon>
        <taxon>Saliceae</taxon>
        <taxon>Populus</taxon>
    </lineage>
</organism>
<evidence type="ECO:0000256" key="1">
    <source>
        <dbReference type="SAM" id="MobiDB-lite"/>
    </source>
</evidence>
<dbReference type="EMBL" id="JAQIZT010000013">
    <property type="protein sequence ID" value="KAJ6974078.1"/>
    <property type="molecule type" value="Genomic_DNA"/>
</dbReference>